<dbReference type="GeneID" id="43642460"/>
<accession>A0A5N6TB73</accession>
<reference evidence="1 2" key="1">
    <citation type="submission" date="2019-04" db="EMBL/GenBank/DDBJ databases">
        <title>Friends and foes A comparative genomics study of 23 Aspergillus species from section Flavi.</title>
        <authorList>
            <consortium name="DOE Joint Genome Institute"/>
            <person name="Kjaerbolling I."/>
            <person name="Vesth T."/>
            <person name="Frisvad J.C."/>
            <person name="Nybo J.L."/>
            <person name="Theobald S."/>
            <person name="Kildgaard S."/>
            <person name="Isbrandt T."/>
            <person name="Kuo A."/>
            <person name="Sato A."/>
            <person name="Lyhne E.K."/>
            <person name="Kogle M.E."/>
            <person name="Wiebenga A."/>
            <person name="Kun R.S."/>
            <person name="Lubbers R.J."/>
            <person name="Makela M.R."/>
            <person name="Barry K."/>
            <person name="Chovatia M."/>
            <person name="Clum A."/>
            <person name="Daum C."/>
            <person name="Haridas S."/>
            <person name="He G."/>
            <person name="LaButti K."/>
            <person name="Lipzen A."/>
            <person name="Mondo S."/>
            <person name="Riley R."/>
            <person name="Salamov A."/>
            <person name="Simmons B.A."/>
            <person name="Magnuson J.K."/>
            <person name="Henrissat B."/>
            <person name="Mortensen U.H."/>
            <person name="Larsen T.O."/>
            <person name="Devries R.P."/>
            <person name="Grigoriev I.V."/>
            <person name="Machida M."/>
            <person name="Baker S.E."/>
            <person name="Andersen M.R."/>
        </authorList>
    </citation>
    <scope>NUCLEOTIDE SEQUENCE [LARGE SCALE GENOMIC DNA]</scope>
    <source>
        <strain evidence="1 2">CBS 117625</strain>
    </source>
</reference>
<dbReference type="Proteomes" id="UP000325672">
    <property type="component" value="Unassembled WGS sequence"/>
</dbReference>
<dbReference type="RefSeq" id="XP_031919583.1">
    <property type="nucleotide sequence ID" value="XM_032058250.1"/>
</dbReference>
<organism evidence="1 2">
    <name type="scientific">Aspergillus pseudotamarii</name>
    <dbReference type="NCBI Taxonomy" id="132259"/>
    <lineage>
        <taxon>Eukaryota</taxon>
        <taxon>Fungi</taxon>
        <taxon>Dikarya</taxon>
        <taxon>Ascomycota</taxon>
        <taxon>Pezizomycotina</taxon>
        <taxon>Eurotiomycetes</taxon>
        <taxon>Eurotiomycetidae</taxon>
        <taxon>Eurotiales</taxon>
        <taxon>Aspergillaceae</taxon>
        <taxon>Aspergillus</taxon>
        <taxon>Aspergillus subgen. Circumdati</taxon>
    </lineage>
</organism>
<evidence type="ECO:0000313" key="2">
    <source>
        <dbReference type="Proteomes" id="UP000325672"/>
    </source>
</evidence>
<dbReference type="OrthoDB" id="67027at2759"/>
<evidence type="ECO:0000313" key="1">
    <source>
        <dbReference type="EMBL" id="KAE8143520.1"/>
    </source>
</evidence>
<keyword evidence="2" id="KW-1185">Reference proteome</keyword>
<gene>
    <name evidence="1" type="ORF">BDV38DRAFT_276606</name>
</gene>
<protein>
    <submittedName>
        <fullName evidence="1">Uncharacterized protein</fullName>
    </submittedName>
</protein>
<dbReference type="AlphaFoldDB" id="A0A5N6TB73"/>
<name>A0A5N6TB73_ASPPS</name>
<sequence length="164" mass="18477">MRYDKLHLANQPQLAYFSHPSPSASAYLPGRHPACSPAIQENALKLQKESPGILSIVLVAIASPQLTIAFREIILRYEIPEELDRRNAIIQLIRWDHILDLFQDCGGSETRSTMDYVIITSANFVSRPRNLGNPGHTDNANVSLAILKEIFPDLRPNAEEYEKK</sequence>
<proteinExistence type="predicted"/>
<dbReference type="EMBL" id="ML743551">
    <property type="protein sequence ID" value="KAE8143520.1"/>
    <property type="molecule type" value="Genomic_DNA"/>
</dbReference>